<dbReference type="SUPFAM" id="SSF53901">
    <property type="entry name" value="Thiolase-like"/>
    <property type="match status" value="2"/>
</dbReference>
<feature type="binding site" evidence="4">
    <location>
        <position position="153"/>
    </location>
    <ligand>
        <name>substrate</name>
    </ligand>
</feature>
<keyword evidence="8" id="KW-1185">Reference proteome</keyword>
<evidence type="ECO:0000313" key="8">
    <source>
        <dbReference type="Proteomes" id="UP000218181"/>
    </source>
</evidence>
<dbReference type="Pfam" id="PF08540">
    <property type="entry name" value="HMG_CoA_synt_C"/>
    <property type="match status" value="2"/>
</dbReference>
<evidence type="ECO:0000256" key="4">
    <source>
        <dbReference type="PIRSR" id="PIRSR611554-2"/>
    </source>
</evidence>
<dbReference type="PANTHER" id="PTHR43323">
    <property type="entry name" value="3-HYDROXY-3-METHYLGLUTARYL COENZYME A SYNTHASE"/>
    <property type="match status" value="1"/>
</dbReference>
<proteinExistence type="inferred from homology"/>
<evidence type="ECO:0000313" key="7">
    <source>
        <dbReference type="EMBL" id="PCS01591.1"/>
    </source>
</evidence>
<dbReference type="AlphaFoldDB" id="A0A2A5RQ89"/>
<dbReference type="Gene3D" id="3.40.47.10">
    <property type="match status" value="2"/>
</dbReference>
<name>A0A2A5RQ89_9LACT</name>
<comment type="similarity">
    <text evidence="1">Belongs to the thiolase-like superfamily. HMG-CoA synthase family.</text>
</comment>
<dbReference type="GO" id="GO:0006084">
    <property type="term" value="P:acetyl-CoA metabolic process"/>
    <property type="evidence" value="ECO:0007669"/>
    <property type="project" value="InterPro"/>
</dbReference>
<evidence type="ECO:0000256" key="2">
    <source>
        <dbReference type="ARBA" id="ARBA00022679"/>
    </source>
</evidence>
<dbReference type="OrthoDB" id="9769523at2"/>
<reference evidence="7 8" key="1">
    <citation type="submission" date="2014-12" db="EMBL/GenBank/DDBJ databases">
        <title>Draft genome sequences of 10 type strains of Lactococcus.</title>
        <authorList>
            <person name="Sun Z."/>
            <person name="Zhong Z."/>
            <person name="Liu W."/>
            <person name="Zhang W."/>
            <person name="Zhang H."/>
        </authorList>
    </citation>
    <scope>NUCLEOTIDE SEQUENCE [LARGE SCALE GENOMIC DNA]</scope>
    <source>
        <strain evidence="7 8">JCM 16395</strain>
    </source>
</reference>
<evidence type="ECO:0000259" key="5">
    <source>
        <dbReference type="Pfam" id="PF01154"/>
    </source>
</evidence>
<feature type="active site" description="Acyl-thioester intermediate" evidence="3">
    <location>
        <position position="116"/>
    </location>
</feature>
<dbReference type="GO" id="GO:0004421">
    <property type="term" value="F:hydroxymethylglutaryl-CoA synthase activity"/>
    <property type="evidence" value="ECO:0007669"/>
    <property type="project" value="InterPro"/>
</dbReference>
<dbReference type="InterPro" id="IPR013528">
    <property type="entry name" value="HMG_CoA_synth_N"/>
</dbReference>
<dbReference type="InterPro" id="IPR011554">
    <property type="entry name" value="HMG_CoA_synthase_prok"/>
</dbReference>
<gene>
    <name evidence="7" type="ORF">RT41_GL000355</name>
</gene>
<dbReference type="InterPro" id="IPR013746">
    <property type="entry name" value="HMG_CoA_synt_C_dom"/>
</dbReference>
<evidence type="ECO:0000256" key="3">
    <source>
        <dbReference type="PIRSR" id="PIRSR611554-1"/>
    </source>
</evidence>
<feature type="binding site" evidence="4">
    <location>
        <position position="247"/>
    </location>
    <ligand>
        <name>(3S)-3-hydroxy-3-methylglutaryl-CoA</name>
        <dbReference type="ChEBI" id="CHEBI:43074"/>
    </ligand>
</feature>
<protein>
    <submittedName>
        <fullName evidence="7">Hydroxymethylglutaryl-CoA synthase</fullName>
    </submittedName>
</protein>
<dbReference type="STRING" id="1291764.GCA_001311235_00050"/>
<feature type="binding site" evidence="4">
    <location>
        <position position="148"/>
    </location>
    <ligand>
        <name>substrate</name>
    </ligand>
</feature>
<feature type="binding site" evidence="4">
    <location>
        <position position="34"/>
    </location>
    <ligand>
        <name>(3S)-3-hydroxy-3-methylglutaryl-CoA</name>
        <dbReference type="ChEBI" id="CHEBI:43074"/>
    </ligand>
</feature>
<dbReference type="Proteomes" id="UP000218181">
    <property type="component" value="Unassembled WGS sequence"/>
</dbReference>
<feature type="domain" description="Hydroxymethylglutaryl-coenzyme A synthase C-terminal" evidence="6">
    <location>
        <begin position="185"/>
        <end position="249"/>
    </location>
</feature>
<keyword evidence="2" id="KW-0808">Transferase</keyword>
<accession>A0A2A5RQ89</accession>
<evidence type="ECO:0000259" key="6">
    <source>
        <dbReference type="Pfam" id="PF08540"/>
    </source>
</evidence>
<evidence type="ECO:0000256" key="1">
    <source>
        <dbReference type="ARBA" id="ARBA00007061"/>
    </source>
</evidence>
<organism evidence="7 8">
    <name type="scientific">Lactococcus fujiensis JCM 16395</name>
    <dbReference type="NCBI Taxonomy" id="1291764"/>
    <lineage>
        <taxon>Bacteria</taxon>
        <taxon>Bacillati</taxon>
        <taxon>Bacillota</taxon>
        <taxon>Bacilli</taxon>
        <taxon>Lactobacillales</taxon>
        <taxon>Streptococcaceae</taxon>
        <taxon>Lactococcus</taxon>
    </lineage>
</organism>
<feature type="binding site" evidence="4">
    <location>
        <position position="280"/>
    </location>
    <ligand>
        <name>(3S)-3-hydroxy-3-methylglutaryl-CoA</name>
        <dbReference type="ChEBI" id="CHEBI:43074"/>
    </ligand>
</feature>
<dbReference type="PANTHER" id="PTHR43323:SF2">
    <property type="entry name" value="HYDROXYMETHYLGLUTARYL-COA SYNTHASE"/>
    <property type="match status" value="1"/>
</dbReference>
<dbReference type="Pfam" id="PF01154">
    <property type="entry name" value="HMG_CoA_synt_N"/>
    <property type="match status" value="1"/>
</dbReference>
<dbReference type="EMBL" id="JXJU01000001">
    <property type="protein sequence ID" value="PCS01591.1"/>
    <property type="molecule type" value="Genomic_DNA"/>
</dbReference>
<feature type="domain" description="Hydroxymethylglutaryl-coenzyme A synthase N-terminal" evidence="5">
    <location>
        <begin position="7"/>
        <end position="169"/>
    </location>
</feature>
<dbReference type="CDD" id="cd00827">
    <property type="entry name" value="init_cond_enzymes"/>
    <property type="match status" value="1"/>
</dbReference>
<feature type="active site" description="Proton donor/acceptor" evidence="3">
    <location>
        <position position="238"/>
    </location>
</feature>
<dbReference type="RefSeq" id="WP_054639076.1">
    <property type="nucleotide sequence ID" value="NZ_BBAL01000001.1"/>
</dbReference>
<dbReference type="InterPro" id="IPR016039">
    <property type="entry name" value="Thiolase-like"/>
</dbReference>
<feature type="active site" description="Proton donor/acceptor" evidence="3">
    <location>
        <position position="84"/>
    </location>
</feature>
<feature type="domain" description="Hydroxymethylglutaryl-coenzyme A synthase C-terminal" evidence="6">
    <location>
        <begin position="267"/>
        <end position="369"/>
    </location>
</feature>
<dbReference type="NCBIfam" id="TIGR01835">
    <property type="entry name" value="HMG-CoA-S_prok"/>
    <property type="match status" value="1"/>
</dbReference>
<comment type="caution">
    <text evidence="7">The sequence shown here is derived from an EMBL/GenBank/DDBJ whole genome shotgun (WGS) entry which is preliminary data.</text>
</comment>
<sequence>MENIEFNVGIDKLSFFVPNYFVDMTDLALARAVDPAKFHIGIGQDEMAVNPATQDIITFATSAAAQILSDEDKKQVDMVIVATESSVDESKAAAVVVHGLLGIQPFARSIEMKEACYAATAGLVLARDYVTLHQEKKVLVIATDIAKYGLNSGGEPTQGAGAVALLVTANPSILKLNADNVALTQDIYDFWRPTGQAYPSVDGKFSNSVYINAFSQVWDEYCRRYDATFSEFSAIAFHTPYTKMGKKALLPKIESENETIQKHLMDQFEKGIVYNRRVGNLYTGSLYLSLISLLENSELLTAGDKIGLFSYGSGTVAEFFSAQLVPGYEKHLRKAEHEALLNQRVRLSIEAYEAMFESKIDLNHNDSFDDPTLYSISEIKENHRLYRTK</sequence>